<gene>
    <name evidence="1 3" type="ORF">BDZ99DRAFT_466558</name>
</gene>
<dbReference type="EMBL" id="MU003709">
    <property type="protein sequence ID" value="KAF2805605.1"/>
    <property type="molecule type" value="Genomic_DNA"/>
</dbReference>
<evidence type="ECO:0000313" key="3">
    <source>
        <dbReference type="RefSeq" id="XP_033572569.1"/>
    </source>
</evidence>
<organism evidence="1">
    <name type="scientific">Mytilinidion resinicola</name>
    <dbReference type="NCBI Taxonomy" id="574789"/>
    <lineage>
        <taxon>Eukaryota</taxon>
        <taxon>Fungi</taxon>
        <taxon>Dikarya</taxon>
        <taxon>Ascomycota</taxon>
        <taxon>Pezizomycotina</taxon>
        <taxon>Dothideomycetes</taxon>
        <taxon>Pleosporomycetidae</taxon>
        <taxon>Mytilinidiales</taxon>
        <taxon>Mytilinidiaceae</taxon>
        <taxon>Mytilinidion</taxon>
    </lineage>
</organism>
<reference evidence="3" key="3">
    <citation type="submission" date="2025-04" db="UniProtKB">
        <authorList>
            <consortium name="RefSeq"/>
        </authorList>
    </citation>
    <scope>IDENTIFICATION</scope>
    <source>
        <strain evidence="3">CBS 304.34</strain>
    </source>
</reference>
<protein>
    <submittedName>
        <fullName evidence="1 3">Uncharacterized protein</fullName>
    </submittedName>
</protein>
<reference evidence="3" key="2">
    <citation type="submission" date="2020-04" db="EMBL/GenBank/DDBJ databases">
        <authorList>
            <consortium name="NCBI Genome Project"/>
        </authorList>
    </citation>
    <scope>NUCLEOTIDE SEQUENCE</scope>
    <source>
        <strain evidence="3">CBS 304.34</strain>
    </source>
</reference>
<accession>A0A6A6YBY2</accession>
<dbReference type="RefSeq" id="XP_033572569.1">
    <property type="nucleotide sequence ID" value="XM_033720803.1"/>
</dbReference>
<evidence type="ECO:0000313" key="1">
    <source>
        <dbReference type="EMBL" id="KAF2805605.1"/>
    </source>
</evidence>
<evidence type="ECO:0000313" key="2">
    <source>
        <dbReference type="Proteomes" id="UP000504636"/>
    </source>
</evidence>
<sequence>MPAAAAAAAAAAYVFPCVNNACTSFFVSSIIFISFFHGVCRRLFAVSERPNRTRPAKS</sequence>
<dbReference type="AlphaFoldDB" id="A0A6A6YBY2"/>
<proteinExistence type="predicted"/>
<dbReference type="Proteomes" id="UP000504636">
    <property type="component" value="Unplaced"/>
</dbReference>
<keyword evidence="2" id="KW-1185">Reference proteome</keyword>
<reference evidence="1 3" key="1">
    <citation type="journal article" date="2020" name="Stud. Mycol.">
        <title>101 Dothideomycetes genomes: a test case for predicting lifestyles and emergence of pathogens.</title>
        <authorList>
            <person name="Haridas S."/>
            <person name="Albert R."/>
            <person name="Binder M."/>
            <person name="Bloem J."/>
            <person name="Labutti K."/>
            <person name="Salamov A."/>
            <person name="Andreopoulos B."/>
            <person name="Baker S."/>
            <person name="Barry K."/>
            <person name="Bills G."/>
            <person name="Bluhm B."/>
            <person name="Cannon C."/>
            <person name="Castanera R."/>
            <person name="Culley D."/>
            <person name="Daum C."/>
            <person name="Ezra D."/>
            <person name="Gonzalez J."/>
            <person name="Henrissat B."/>
            <person name="Kuo A."/>
            <person name="Liang C."/>
            <person name="Lipzen A."/>
            <person name="Lutzoni F."/>
            <person name="Magnuson J."/>
            <person name="Mondo S."/>
            <person name="Nolan M."/>
            <person name="Ohm R."/>
            <person name="Pangilinan J."/>
            <person name="Park H.-J."/>
            <person name="Ramirez L."/>
            <person name="Alfaro M."/>
            <person name="Sun H."/>
            <person name="Tritt A."/>
            <person name="Yoshinaga Y."/>
            <person name="Zwiers L.-H."/>
            <person name="Turgeon B."/>
            <person name="Goodwin S."/>
            <person name="Spatafora J."/>
            <person name="Crous P."/>
            <person name="Grigoriev I."/>
        </authorList>
    </citation>
    <scope>NUCLEOTIDE SEQUENCE</scope>
    <source>
        <strain evidence="1 3">CBS 304.34</strain>
    </source>
</reference>
<dbReference type="GeneID" id="54461696"/>
<name>A0A6A6YBY2_9PEZI</name>